<evidence type="ECO:0000256" key="1">
    <source>
        <dbReference type="SAM" id="SignalP"/>
    </source>
</evidence>
<name>A0A432Y360_9GAMM</name>
<keyword evidence="4" id="KW-1185">Reference proteome</keyword>
<dbReference type="Proteomes" id="UP000287649">
    <property type="component" value="Unassembled WGS sequence"/>
</dbReference>
<organism evidence="3 4">
    <name type="scientific">Pseudidiomarina homiensis</name>
    <dbReference type="NCBI Taxonomy" id="364198"/>
    <lineage>
        <taxon>Bacteria</taxon>
        <taxon>Pseudomonadati</taxon>
        <taxon>Pseudomonadota</taxon>
        <taxon>Gammaproteobacteria</taxon>
        <taxon>Alteromonadales</taxon>
        <taxon>Idiomarinaceae</taxon>
        <taxon>Pseudidiomarina</taxon>
    </lineage>
</organism>
<reference evidence="4" key="1">
    <citation type="journal article" date="2018" name="Front. Microbiol.">
        <title>Genome-Based Analysis Reveals the Taxonomy and Diversity of the Family Idiomarinaceae.</title>
        <authorList>
            <person name="Liu Y."/>
            <person name="Lai Q."/>
            <person name="Shao Z."/>
        </authorList>
    </citation>
    <scope>NUCLEOTIDE SEQUENCE [LARGE SCALE GENOMIC DNA]</scope>
    <source>
        <strain evidence="4">PO-M2</strain>
    </source>
</reference>
<feature type="signal peptide" evidence="1">
    <location>
        <begin position="1"/>
        <end position="20"/>
    </location>
</feature>
<dbReference type="PANTHER" id="PTHR43135">
    <property type="entry name" value="ALPHA-D-RIBOSE 1-METHYLPHOSPHONATE 5-TRIPHOSPHATE DIPHOSPHATASE"/>
    <property type="match status" value="1"/>
</dbReference>
<dbReference type="SUPFAM" id="SSF51556">
    <property type="entry name" value="Metallo-dependent hydrolases"/>
    <property type="match status" value="1"/>
</dbReference>
<evidence type="ECO:0000313" key="3">
    <source>
        <dbReference type="EMBL" id="RUO55394.1"/>
    </source>
</evidence>
<dbReference type="AlphaFoldDB" id="A0A432Y360"/>
<dbReference type="Pfam" id="PF01979">
    <property type="entry name" value="Amidohydro_1"/>
    <property type="match status" value="1"/>
</dbReference>
<gene>
    <name evidence="3" type="ORF">CWI70_01005</name>
</gene>
<dbReference type="GO" id="GO:0016810">
    <property type="term" value="F:hydrolase activity, acting on carbon-nitrogen (but not peptide) bonds"/>
    <property type="evidence" value="ECO:0007669"/>
    <property type="project" value="InterPro"/>
</dbReference>
<dbReference type="Gene3D" id="2.30.40.10">
    <property type="entry name" value="Urease, subunit C, domain 1"/>
    <property type="match status" value="2"/>
</dbReference>
<feature type="chain" id="PRO_5019184386" description="Amidohydrolase-related domain-containing protein" evidence="1">
    <location>
        <begin position="21"/>
        <end position="479"/>
    </location>
</feature>
<dbReference type="SUPFAM" id="SSF51338">
    <property type="entry name" value="Composite domain of metallo-dependent hydrolases"/>
    <property type="match status" value="1"/>
</dbReference>
<sequence>MKISLPLILTLGLMTASAFAQQQVLKGATLYDGNGGEPIENSVVVVEKGTISCVGSDCTIPKHAEIIDVSGKYLTPGLVDSHVHYAASGWFDTRRIFPMLRGAYDLNEAQDALKHNIEEFDQSYLCSGVTAVFDTGSFPWTVSLQQTSVGSDSKPRFVAAGQLITHATNWIGKDVLTHQKYEGTHEFLPMNSDDAALSSVATIAASGASAVKVWFTRPAPERALELRERLGVIGDAVKRNKLLFIVHTDSLEDAKAAVVAGADVLVHGVRNTLIDDEFIELMRQHDVVYQTTMTVMFDAPSVLDLMTGSEPYFDDPNHCIPPRTRALVRDGYKKLTGPFSQNFTRADEEELILDTGARIFRAQHNLKQLHELGLTVAAATDAGNPQTYHGPSIYGEMELIQAAGVPAGDVIVMATKNGAKAMGLEGTLGTVEVGKNADLVVLEEDPGKDVSAFRSITHVMRFGKLHSIADLSYANENAD</sequence>
<dbReference type="EMBL" id="PIPX01000001">
    <property type="protein sequence ID" value="RUO55394.1"/>
    <property type="molecule type" value="Genomic_DNA"/>
</dbReference>
<feature type="domain" description="Amidohydrolase-related" evidence="2">
    <location>
        <begin position="73"/>
        <end position="461"/>
    </location>
</feature>
<proteinExistence type="predicted"/>
<dbReference type="Gene3D" id="3.20.20.140">
    <property type="entry name" value="Metal-dependent hydrolases"/>
    <property type="match status" value="2"/>
</dbReference>
<evidence type="ECO:0000313" key="4">
    <source>
        <dbReference type="Proteomes" id="UP000287649"/>
    </source>
</evidence>
<protein>
    <recommendedName>
        <fullName evidence="2">Amidohydrolase-related domain-containing protein</fullName>
    </recommendedName>
</protein>
<keyword evidence="1" id="KW-0732">Signal</keyword>
<dbReference type="OrthoDB" id="9782972at2"/>
<dbReference type="InterPro" id="IPR032466">
    <property type="entry name" value="Metal_Hydrolase"/>
</dbReference>
<dbReference type="RefSeq" id="WP_126769737.1">
    <property type="nucleotide sequence ID" value="NZ_JANQBU010000001.1"/>
</dbReference>
<comment type="caution">
    <text evidence="3">The sequence shown here is derived from an EMBL/GenBank/DDBJ whole genome shotgun (WGS) entry which is preliminary data.</text>
</comment>
<dbReference type="InterPro" id="IPR006680">
    <property type="entry name" value="Amidohydro-rel"/>
</dbReference>
<accession>A0A432Y360</accession>
<evidence type="ECO:0000259" key="2">
    <source>
        <dbReference type="Pfam" id="PF01979"/>
    </source>
</evidence>
<dbReference type="InterPro" id="IPR051781">
    <property type="entry name" value="Metallo-dep_Hydrolase"/>
</dbReference>
<dbReference type="PANTHER" id="PTHR43135:SF3">
    <property type="entry name" value="ALPHA-D-RIBOSE 1-METHYLPHOSPHONATE 5-TRIPHOSPHATE DIPHOSPHATASE"/>
    <property type="match status" value="1"/>
</dbReference>
<dbReference type="InterPro" id="IPR011059">
    <property type="entry name" value="Metal-dep_hydrolase_composite"/>
</dbReference>